<name>A0A2Z4LT78_9FLAO</name>
<feature type="region of interest" description="Disordered" evidence="1">
    <location>
        <begin position="1713"/>
        <end position="1746"/>
    </location>
</feature>
<feature type="domain" description="DUF6443" evidence="2">
    <location>
        <begin position="684"/>
        <end position="798"/>
    </location>
</feature>
<keyword evidence="3" id="KW-0326">Glycosidase</keyword>
<accession>A0A2Z4LT78</accession>
<dbReference type="EC" id="3.2.1.78" evidence="3"/>
<dbReference type="GO" id="GO:0016985">
    <property type="term" value="F:mannan endo-1,4-beta-mannosidase activity"/>
    <property type="evidence" value="ECO:0007669"/>
    <property type="project" value="UniProtKB-EC"/>
</dbReference>
<feature type="compositionally biased region" description="Polar residues" evidence="1">
    <location>
        <begin position="1713"/>
        <end position="1726"/>
    </location>
</feature>
<evidence type="ECO:0000256" key="1">
    <source>
        <dbReference type="SAM" id="MobiDB-lite"/>
    </source>
</evidence>
<dbReference type="RefSeq" id="WP_112378542.1">
    <property type="nucleotide sequence ID" value="NZ_CP030104.1"/>
</dbReference>
<keyword evidence="3" id="KW-0378">Hydrolase</keyword>
<dbReference type="PANTHER" id="PTHR32305:SF15">
    <property type="entry name" value="PROTEIN RHSA-RELATED"/>
    <property type="match status" value="1"/>
</dbReference>
<dbReference type="NCBIfam" id="TIGR03696">
    <property type="entry name" value="Rhs_assc_core"/>
    <property type="match status" value="1"/>
</dbReference>
<dbReference type="PANTHER" id="PTHR32305">
    <property type="match status" value="1"/>
</dbReference>
<dbReference type="Gene3D" id="2.180.10.10">
    <property type="entry name" value="RHS repeat-associated core"/>
    <property type="match status" value="1"/>
</dbReference>
<protein>
    <submittedName>
        <fullName evidence="3">Mannan endo-1,4-beta-mannosidase</fullName>
        <ecNumber evidence="3">3.2.1.78</ecNumber>
    </submittedName>
</protein>
<feature type="domain" description="DUF6443" evidence="2">
    <location>
        <begin position="452"/>
        <end position="488"/>
    </location>
</feature>
<dbReference type="Proteomes" id="UP000248536">
    <property type="component" value="Chromosome"/>
</dbReference>
<dbReference type="InterPro" id="IPR022385">
    <property type="entry name" value="Rhs_assc_core"/>
</dbReference>
<reference evidence="3 4" key="1">
    <citation type="submission" date="2018-06" db="EMBL/GenBank/DDBJ databases">
        <title>Spongiibacterium sp. HME9304 Genome sequencing and assembly.</title>
        <authorList>
            <person name="Kang H."/>
            <person name="Kim H."/>
            <person name="Joh K."/>
        </authorList>
    </citation>
    <scope>NUCLEOTIDE SEQUENCE [LARGE SCALE GENOMIC DNA]</scope>
    <source>
        <strain evidence="3 4">HME9304</strain>
    </source>
</reference>
<dbReference type="InterPro" id="IPR045619">
    <property type="entry name" value="DUF6443"/>
</dbReference>
<evidence type="ECO:0000259" key="2">
    <source>
        <dbReference type="Pfam" id="PF20041"/>
    </source>
</evidence>
<dbReference type="EMBL" id="CP030104">
    <property type="protein sequence ID" value="AWX45125.1"/>
    <property type="molecule type" value="Genomic_DNA"/>
</dbReference>
<dbReference type="OrthoDB" id="2972467at2"/>
<gene>
    <name evidence="3" type="primary">gmuG</name>
    <name evidence="3" type="ORF">HME9304_02135</name>
</gene>
<proteinExistence type="predicted"/>
<dbReference type="Pfam" id="PF20041">
    <property type="entry name" value="DUF6443"/>
    <property type="match status" value="2"/>
</dbReference>
<organism evidence="3 4">
    <name type="scientific">Flagellimonas maritima</name>
    <dbReference type="NCBI Taxonomy" id="1383885"/>
    <lineage>
        <taxon>Bacteria</taxon>
        <taxon>Pseudomonadati</taxon>
        <taxon>Bacteroidota</taxon>
        <taxon>Flavobacteriia</taxon>
        <taxon>Flavobacteriales</taxon>
        <taxon>Flavobacteriaceae</taxon>
        <taxon>Flagellimonas</taxon>
    </lineage>
</organism>
<evidence type="ECO:0000313" key="3">
    <source>
        <dbReference type="EMBL" id="AWX45125.1"/>
    </source>
</evidence>
<evidence type="ECO:0000313" key="4">
    <source>
        <dbReference type="Proteomes" id="UP000248536"/>
    </source>
</evidence>
<sequence length="1760" mass="194204">MKKYNIHILLNLLFLAIGFSLFGQTFCPSIPENFGHSGGDTTILILDISCRPLSAFSNVPGWLTVTRPSGNIKIVCQANTGASRNASITYQTSSGMQFLWVNQNAYPAVPLMPSITQNCGSIVLTRGNPPTNITWYWQSSSGGTSTVNSSPSITRTSGSVYYLRARNSGGEWGTARTVNYSINSIPSIPSTPSVSNNCGNSVLTRSNPPNGVTWYWQSSSGGTSISNSSSSITLTSGSVYYLRARSSSGCWGSARTVNYSIKPIPPIPSVPTITNNCDSTVLTRSNPSSGTTWYWQSSSGGTSTSNSELSVIRTSGSVYYLRGRSSAGCWGSSRTINYSINQSSIYYADTDGDGYGDPSNTTNACSQPSGHVINSSDYDDGTVFITNILPQMYYSDRDGDGIGDGASTVYTSFRLLGYASTTGDPCPDDSGTITGCPDQTTTLSNENYVHTISYQDPNGTTAIERVTYYDGLGRPIQQVGIRASGTSNETATANTAAGWAMDWTIGDGSTGFFNQNGNTSENQRVLAPGPFGQQEVVWRCGNDPGSNSDGGWNTEYFTVDRTKTYRYMVWVNRFHSNDGTTYHGTQNVDNLGGGDNGNPYFWSGDLPQLGEWYLLIGIVHPYDHGSVDIGLSGVYDINGNKVIDGTEYKWGSGTTTSRFRSYLYYSTDVNVRQYFTQPMLEVVDGSEVPLSALFNNGQPSDLVFHVDYDEYGRMNREWLPYVPVMGASGNFRTGNIEMATKQYYSSVYQSDFPVMATNDVNAYFEKEFEPSPLNRVLKQAAPGEDWKMGSGHEIEFENKVNYSSTDAVRRFEVVFTGENPETPVLNELSGVYDTGELYKTVTKDENHDGTTSKLHTTESYTDKLGHVVLKRTYGEVGSPSAVEAHDTHYVYDDYGNLTYVLPPKVDTSNGVSATELNELCYQYKYDHRNRLVEKKIPGKGWEHIVYNKLDQPVMVQDAVQRTDNEWSYTKYDAFGRVAYTGIADLVATRSQAQANVDGAAAQFEERDGPVYTTNTYPSIYAVPNVLHTMNYYDAYDFDLQGYTIPTTVLGQTVSQNVRGLPTGGGVLVLDGNGDKWVSWARAYDEKGRVITEGTLNDYLQTFTQVETKLDFVGRPEQVVTTHSKGANPPIVTTDDYAYDHMGRLTQQTRTIGAHTETIVENTYGELGQLVGKKVGGNLQTVDYEYNVRGWLKRINDHTSMGNDLFAFDINYNTADHGGTPLYNGNISETEWKTANVDNGLKWYRYGYDALNRLGHAVSNNGRYDVGSPTEPIAYDKNGNITFLKRKGHVVENPDNAITGDFGSMDRMYYYYPAQSNKVRKVSDFANDDQGFREIPGSTGDDFSYDLNGNMTSDANKGITSITYNHLNLPVQVNFGSNNIQYVYAANGIKLKKTVNDGGSSISTEYNGNFIYKTVGGNNELQFIGHSEGYITPNGGNGWQYVYNYKDHLGNVRLSYADADGNGSIDPANEVIEESNYYPFGLEHKGYNNVINGTENNYMTYVGKEKNESLGLNLLEMDWRQYDPSIGRFIGIDAMAESFESFTPYHYANNSPIMYNDPTGLFTNVVNEDDPSQTFFIDDGFDFEFFVTADEFATITEAGAIPKELRSKFFKAFLAEVGKEMKVQREDNIVSDLLHFFFYDDIGDGIVNSAEGKYGAAAISIFLGKLKKGKKGYNLVKKLMKKRKRLPTPDLDPGEFKKKGDKWIHKDTGAIFSKSKTSHGNPGNTGDQWKAWPKGTTDFGNTSKKAGTRVTIDGDGNVIGN</sequence>
<dbReference type="InterPro" id="IPR050708">
    <property type="entry name" value="T6SS_VgrG/RHS"/>
</dbReference>
<dbReference type="KEGG" id="spon:HME9304_02135"/>
<keyword evidence="4" id="KW-1185">Reference proteome</keyword>